<dbReference type="InterPro" id="IPR001342">
    <property type="entry name" value="HDH_cat"/>
</dbReference>
<keyword evidence="9" id="KW-0486">Methionine biosynthesis</keyword>
<accession>A0A1N5TK36</accession>
<evidence type="ECO:0000256" key="6">
    <source>
        <dbReference type="ARBA" id="ARBA00022605"/>
    </source>
</evidence>
<dbReference type="EMBL" id="LT671858">
    <property type="protein sequence ID" value="SIM48607.1"/>
    <property type="molecule type" value="Genomic_DNA"/>
</dbReference>
<dbReference type="Pfam" id="PF03447">
    <property type="entry name" value="NAD_binding_3"/>
    <property type="match status" value="1"/>
</dbReference>
<comment type="similarity">
    <text evidence="3">Belongs to the homoserine dehydrogenase family.</text>
</comment>
<proteinExistence type="inferred from homology"/>
<dbReference type="GO" id="GO:0009086">
    <property type="term" value="P:methionine biosynthetic process"/>
    <property type="evidence" value="ECO:0007669"/>
    <property type="project" value="UniProtKB-KW"/>
</dbReference>
<comment type="pathway">
    <text evidence="2">Amino-acid biosynthesis; L-methionine biosynthesis via de novo pathway; L-homoserine from L-aspartate: step 3/3.</text>
</comment>
<evidence type="ECO:0000256" key="3">
    <source>
        <dbReference type="ARBA" id="ARBA00006753"/>
    </source>
</evidence>
<evidence type="ECO:0000256" key="8">
    <source>
        <dbReference type="ARBA" id="ARBA00023002"/>
    </source>
</evidence>
<evidence type="ECO:0000259" key="10">
    <source>
        <dbReference type="Pfam" id="PF00742"/>
    </source>
</evidence>
<evidence type="ECO:0000313" key="13">
    <source>
        <dbReference type="EMBL" id="SJK84465.1"/>
    </source>
</evidence>
<dbReference type="Gene3D" id="3.30.360.10">
    <property type="entry name" value="Dihydrodipicolinate Reductase, domain 2"/>
    <property type="match status" value="1"/>
</dbReference>
<evidence type="ECO:0000256" key="7">
    <source>
        <dbReference type="ARBA" id="ARBA00022697"/>
    </source>
</evidence>
<dbReference type="AlphaFoldDB" id="A0A1N5TK36"/>
<dbReference type="PANTHER" id="PTHR43331:SF1">
    <property type="entry name" value="HOMOSERINE DEHYDROGENASE"/>
    <property type="match status" value="1"/>
</dbReference>
<dbReference type="GO" id="GO:0050661">
    <property type="term" value="F:NADP binding"/>
    <property type="evidence" value="ECO:0007669"/>
    <property type="project" value="InterPro"/>
</dbReference>
<name>A0A1N5TK36_9ARCH</name>
<reference evidence="14" key="3">
    <citation type="submission" date="2016-06" db="EMBL/GenBank/DDBJ databases">
        <authorList>
            <person name="Toshchakov V.S."/>
        </authorList>
    </citation>
    <scope>NUCLEOTIDE SEQUENCE [LARGE SCALE GENOMIC DNA]</scope>
    <source>
        <strain>PM4 (JCM 30641</strain>
        <strain evidence="14">\VKM B-2940)</strain>
    </source>
</reference>
<keyword evidence="6" id="KW-0028">Amino-acid biosynthesis</keyword>
<keyword evidence="7" id="KW-0791">Threonine biosynthesis</keyword>
<dbReference type="Pfam" id="PF00742">
    <property type="entry name" value="Homoserine_dh"/>
    <property type="match status" value="1"/>
</dbReference>
<protein>
    <recommendedName>
        <fullName evidence="5">Homoserine dehydrogenase</fullName>
        <ecNumber evidence="4">1.1.1.3</ecNumber>
    </recommendedName>
</protein>
<sequence>MRKLYLAGTGNVSKNLLSLISNLNSDIKIMGIENSRGQLFSEESLSMADINNFMKSPQDYRKSVNISKMDFDIYVDMRTASKNGERERDDYITLMKNGKHIVTANKSGLANFFPEIGKASSEFDKKLYFEATVAGGLPVFSLTRSSFPSFTVNSFTGVVNLTSNFIMKKVNDGMNLEEAKRKAMEEGVAETDMTDDLDGTDSARKAVIIANSLFHKPMRLKDLKYSGIDENNIKKNEMLLAKISMNKEFSVESRVFTLNSEDPFLKLAPMGMACSIGFKERNPVYISEDMDGPLETAGGVLSDILSV</sequence>
<reference evidence="13" key="2">
    <citation type="submission" date="2016-06" db="EMBL/GenBank/DDBJ databases">
        <authorList>
            <person name="Olsen C.W."/>
            <person name="Carey S."/>
            <person name="Hinshaw L."/>
            <person name="Karasin A.I."/>
        </authorList>
    </citation>
    <scope>NUCLEOTIDE SEQUENCE [LARGE SCALE GENOMIC DNA]</scope>
    <source>
        <strain evidence="13">PM4</strain>
    </source>
</reference>
<dbReference type="OrthoDB" id="4488at2157"/>
<dbReference type="KEGG" id="cdiv:CPM_0590"/>
<dbReference type="InterPro" id="IPR005106">
    <property type="entry name" value="Asp/hSer_DH_NAD-bd"/>
</dbReference>
<dbReference type="InterPro" id="IPR036291">
    <property type="entry name" value="NAD(P)-bd_dom_sf"/>
</dbReference>
<evidence type="ECO:0000256" key="4">
    <source>
        <dbReference type="ARBA" id="ARBA00013213"/>
    </source>
</evidence>
<organism evidence="12 15">
    <name type="scientific">Cuniculiplasma divulgatum</name>
    <dbReference type="NCBI Taxonomy" id="1673428"/>
    <lineage>
        <taxon>Archaea</taxon>
        <taxon>Methanobacteriati</taxon>
        <taxon>Thermoplasmatota</taxon>
        <taxon>Thermoplasmata</taxon>
        <taxon>Thermoplasmatales</taxon>
        <taxon>Cuniculiplasmataceae</taxon>
        <taxon>Cuniculiplasma</taxon>
    </lineage>
</organism>
<evidence type="ECO:0000256" key="1">
    <source>
        <dbReference type="ARBA" id="ARBA00005056"/>
    </source>
</evidence>
<evidence type="ECO:0000313" key="14">
    <source>
        <dbReference type="Proteomes" id="UP000187822"/>
    </source>
</evidence>
<evidence type="ECO:0000259" key="11">
    <source>
        <dbReference type="Pfam" id="PF03447"/>
    </source>
</evidence>
<dbReference type="EC" id="1.1.1.3" evidence="4"/>
<dbReference type="STRING" id="1673428.CPM_0590"/>
<reference evidence="12 15" key="1">
    <citation type="submission" date="2016-04" db="EMBL/GenBank/DDBJ databases">
        <authorList>
            <person name="Evans L.H."/>
            <person name="Alamgir A."/>
            <person name="Owens N."/>
            <person name="Weber N.D."/>
            <person name="Virtaneva K."/>
            <person name="Barbian K."/>
            <person name="Babar A."/>
            <person name="Rosenke K."/>
        </authorList>
    </citation>
    <scope>NUCLEOTIDE SEQUENCE [LARGE SCALE GENOMIC DNA]</scope>
    <source>
        <strain evidence="12">S5</strain>
        <strain evidence="15">S5(T) (JCM 30642 \VKM B-2941)</strain>
    </source>
</reference>
<dbReference type="SUPFAM" id="SSF55347">
    <property type="entry name" value="Glyceraldehyde-3-phosphate dehydrogenase-like, C-terminal domain"/>
    <property type="match status" value="1"/>
</dbReference>
<dbReference type="Proteomes" id="UP000195607">
    <property type="component" value="Chromosome I"/>
</dbReference>
<dbReference type="RefSeq" id="WP_077076013.1">
    <property type="nucleotide sequence ID" value="NZ_LT671858.1"/>
</dbReference>
<dbReference type="EMBL" id="LT719092">
    <property type="protein sequence ID" value="SJK84465.1"/>
    <property type="molecule type" value="Genomic_DNA"/>
</dbReference>
<keyword evidence="8" id="KW-0560">Oxidoreductase</keyword>
<dbReference type="SUPFAM" id="SSF51735">
    <property type="entry name" value="NAD(P)-binding Rossmann-fold domains"/>
    <property type="match status" value="1"/>
</dbReference>
<gene>
    <name evidence="13" type="ORF">CPM_0590</name>
    <name evidence="12" type="ORF">CSP5_0597</name>
</gene>
<dbReference type="GO" id="GO:0004412">
    <property type="term" value="F:homoserine dehydrogenase activity"/>
    <property type="evidence" value="ECO:0007669"/>
    <property type="project" value="UniProtKB-EC"/>
</dbReference>
<dbReference type="UniPathway" id="UPA00051">
    <property type="reaction ID" value="UER00465"/>
</dbReference>
<dbReference type="GO" id="GO:0009088">
    <property type="term" value="P:threonine biosynthetic process"/>
    <property type="evidence" value="ECO:0007669"/>
    <property type="project" value="UniProtKB-UniPathway"/>
</dbReference>
<feature type="domain" description="Homoserine dehydrogenase catalytic" evidence="10">
    <location>
        <begin position="138"/>
        <end position="305"/>
    </location>
</feature>
<dbReference type="Gene3D" id="3.40.50.720">
    <property type="entry name" value="NAD(P)-binding Rossmann-like Domain"/>
    <property type="match status" value="1"/>
</dbReference>
<feature type="domain" description="Aspartate/homoserine dehydrogenase NAD-binding" evidence="11">
    <location>
        <begin position="8"/>
        <end position="130"/>
    </location>
</feature>
<evidence type="ECO:0000313" key="12">
    <source>
        <dbReference type="EMBL" id="SIM48607.1"/>
    </source>
</evidence>
<keyword evidence="14" id="KW-1185">Reference proteome</keyword>
<dbReference type="GeneID" id="41587889"/>
<dbReference type="PANTHER" id="PTHR43331">
    <property type="entry name" value="HOMOSERINE DEHYDROGENASE"/>
    <property type="match status" value="1"/>
</dbReference>
<evidence type="ECO:0000256" key="2">
    <source>
        <dbReference type="ARBA" id="ARBA00005062"/>
    </source>
</evidence>
<evidence type="ECO:0000256" key="5">
    <source>
        <dbReference type="ARBA" id="ARBA00013376"/>
    </source>
</evidence>
<evidence type="ECO:0000256" key="9">
    <source>
        <dbReference type="ARBA" id="ARBA00023167"/>
    </source>
</evidence>
<evidence type="ECO:0000313" key="15">
    <source>
        <dbReference type="Proteomes" id="UP000195607"/>
    </source>
</evidence>
<dbReference type="Proteomes" id="UP000187822">
    <property type="component" value="Chromosome I"/>
</dbReference>
<dbReference type="UniPathway" id="UPA00050">
    <property type="reaction ID" value="UER00063"/>
</dbReference>
<comment type="pathway">
    <text evidence="1">Amino-acid biosynthesis; L-threonine biosynthesis; L-threonine from L-aspartate: step 3/5.</text>
</comment>